<proteinExistence type="predicted"/>
<dbReference type="OrthoDB" id="5916958at2759"/>
<evidence type="ECO:0000313" key="3">
    <source>
        <dbReference type="Proteomes" id="UP000053660"/>
    </source>
</evidence>
<accession>A0A0B1TNZ7</accession>
<dbReference type="CDD" id="cd01099">
    <property type="entry name" value="PAN_AP_HGF"/>
    <property type="match status" value="1"/>
</dbReference>
<dbReference type="Pfam" id="PF00024">
    <property type="entry name" value="PAN_1"/>
    <property type="match status" value="1"/>
</dbReference>
<dbReference type="Proteomes" id="UP000053660">
    <property type="component" value="Unassembled WGS sequence"/>
</dbReference>
<reference evidence="2 3" key="1">
    <citation type="submission" date="2014-03" db="EMBL/GenBank/DDBJ databases">
        <title>Draft genome of the hookworm Oesophagostomum dentatum.</title>
        <authorList>
            <person name="Mitreva M."/>
        </authorList>
    </citation>
    <scope>NUCLEOTIDE SEQUENCE [LARGE SCALE GENOMIC DNA]</scope>
    <source>
        <strain evidence="2 3">OD-Hann</strain>
    </source>
</reference>
<dbReference type="SMART" id="SM00473">
    <property type="entry name" value="PAN_AP"/>
    <property type="match status" value="1"/>
</dbReference>
<gene>
    <name evidence="2" type="ORF">OESDEN_02191</name>
</gene>
<name>A0A0B1TNZ7_OESDE</name>
<dbReference type="EMBL" id="KN549393">
    <property type="protein sequence ID" value="KHJ97826.1"/>
    <property type="molecule type" value="Genomic_DNA"/>
</dbReference>
<evidence type="ECO:0000313" key="2">
    <source>
        <dbReference type="EMBL" id="KHJ97826.1"/>
    </source>
</evidence>
<organism evidence="2 3">
    <name type="scientific">Oesophagostomum dentatum</name>
    <name type="common">Nodular worm</name>
    <dbReference type="NCBI Taxonomy" id="61180"/>
    <lineage>
        <taxon>Eukaryota</taxon>
        <taxon>Metazoa</taxon>
        <taxon>Ecdysozoa</taxon>
        <taxon>Nematoda</taxon>
        <taxon>Chromadorea</taxon>
        <taxon>Rhabditida</taxon>
        <taxon>Rhabditina</taxon>
        <taxon>Rhabditomorpha</taxon>
        <taxon>Strongyloidea</taxon>
        <taxon>Strongylidae</taxon>
        <taxon>Oesophagostomum</taxon>
    </lineage>
</organism>
<dbReference type="SUPFAM" id="SSF57414">
    <property type="entry name" value="Hairpin loop containing domain-like"/>
    <property type="match status" value="1"/>
</dbReference>
<keyword evidence="3" id="KW-1185">Reference proteome</keyword>
<sequence>MSVTRARHTIPDIRPSTTDTYIEKACIERSVIRGRATHIIGVANYILAGFVEQVEDAHGVEECIAACYMALKRYGFHCMSAMWYPLDKDQNCLLNGESRRSQPNLFIPEDTGHQMIYFEHPDAAVFKRMHDELPAEQVKTVAIWQSFGLLSIMRTQQSTRETGWTAWSLCSSKEERIRYAKCKEHADVRKCPKETQRYNQCLECFNLRSASLIVNRSDLLCLLNVINRDIY</sequence>
<dbReference type="Gene3D" id="3.50.4.10">
    <property type="entry name" value="Hepatocyte Growth Factor"/>
    <property type="match status" value="1"/>
</dbReference>
<feature type="domain" description="Apple" evidence="1">
    <location>
        <begin position="34"/>
        <end position="121"/>
    </location>
</feature>
<protein>
    <submittedName>
        <fullName evidence="2">PAN domain protein</fullName>
    </submittedName>
</protein>
<evidence type="ECO:0000259" key="1">
    <source>
        <dbReference type="SMART" id="SM00473"/>
    </source>
</evidence>
<dbReference type="InterPro" id="IPR003609">
    <property type="entry name" value="Pan_app"/>
</dbReference>
<dbReference type="AlphaFoldDB" id="A0A0B1TNZ7"/>